<gene>
    <name evidence="2" type="ORF">FM110_08050</name>
</gene>
<sequence length="333" mass="34472">MAQRAQEIDALRTALRGAVDGIAWTGPDADAFRARAHRVLDSRAPQTVQRISELAQMLQQEAEEQDTTSDTDGEGSTGPDRTPPLPTPPVPPRPPIPPQRDRSSDGFWGDLLGGPESGYLGSMAWNGVSVISDVAGLVGIGAPDAVNAALDFVSLSTGLYDAAQSFQDGELYNTADGLVTASVNGADIAFTALQNSGVPPAVAVGTVGSLVTGALDAGWSGLTMLAQTAGLDGGPGNGSTSRFLLEMPSWSIDHGIEAVTGIDLPIHETTQSVLDGAEDIYGAGTRAVRSVLPIDPALDGVQDVVSYGAEHWWPGLEEKAKGVNDVIRSILPG</sequence>
<feature type="region of interest" description="Disordered" evidence="1">
    <location>
        <begin position="59"/>
        <end position="109"/>
    </location>
</feature>
<evidence type="ECO:0000313" key="3">
    <source>
        <dbReference type="Proteomes" id="UP000195981"/>
    </source>
</evidence>
<proteinExistence type="predicted"/>
<organism evidence="2 3">
    <name type="scientific">Brachybacterium nesterenkovii</name>
    <dbReference type="NCBI Taxonomy" id="47847"/>
    <lineage>
        <taxon>Bacteria</taxon>
        <taxon>Bacillati</taxon>
        <taxon>Actinomycetota</taxon>
        <taxon>Actinomycetes</taxon>
        <taxon>Micrococcales</taxon>
        <taxon>Dermabacteraceae</taxon>
        <taxon>Brachybacterium</taxon>
    </lineage>
</organism>
<accession>A0A1X6X1S1</accession>
<dbReference type="Proteomes" id="UP000195981">
    <property type="component" value="Unassembled WGS sequence"/>
</dbReference>
<protein>
    <submittedName>
        <fullName evidence="2">Uncharacterized protein</fullName>
    </submittedName>
</protein>
<dbReference type="EMBL" id="FWFG01000068">
    <property type="protein sequence ID" value="SLM92373.1"/>
    <property type="molecule type" value="Genomic_DNA"/>
</dbReference>
<dbReference type="AlphaFoldDB" id="A0A1X6X1S1"/>
<keyword evidence="3" id="KW-1185">Reference proteome</keyword>
<feature type="compositionally biased region" description="Acidic residues" evidence="1">
    <location>
        <begin position="61"/>
        <end position="73"/>
    </location>
</feature>
<reference evidence="2 3" key="1">
    <citation type="submission" date="2017-02" db="EMBL/GenBank/DDBJ databases">
        <authorList>
            <person name="Peterson S.W."/>
        </authorList>
    </citation>
    <scope>NUCLEOTIDE SEQUENCE [LARGE SCALE GENOMIC DNA]</scope>
    <source>
        <strain evidence="2 3">CIP104813</strain>
    </source>
</reference>
<dbReference type="Gene3D" id="1.10.287.1060">
    <property type="entry name" value="ESAT-6-like"/>
    <property type="match status" value="1"/>
</dbReference>
<evidence type="ECO:0000256" key="1">
    <source>
        <dbReference type="SAM" id="MobiDB-lite"/>
    </source>
</evidence>
<feature type="compositionally biased region" description="Pro residues" evidence="1">
    <location>
        <begin position="81"/>
        <end position="98"/>
    </location>
</feature>
<evidence type="ECO:0000313" key="2">
    <source>
        <dbReference type="EMBL" id="SLM92373.1"/>
    </source>
</evidence>
<name>A0A1X6X1S1_9MICO</name>